<dbReference type="Proteomes" id="UP000001351">
    <property type="component" value="Chromosome"/>
</dbReference>
<name>E3FFG4_STIAD</name>
<evidence type="ECO:0000259" key="5">
    <source>
        <dbReference type="PROSITE" id="PS50043"/>
    </source>
</evidence>
<dbReference type="SMART" id="SM00421">
    <property type="entry name" value="HTH_LUXR"/>
    <property type="match status" value="1"/>
</dbReference>
<dbReference type="InterPro" id="IPR000792">
    <property type="entry name" value="Tscrpt_reg_LuxR_C"/>
</dbReference>
<accession>E3FFG4</accession>
<dbReference type="EMBL" id="CP002271">
    <property type="protein sequence ID" value="ADO72721.1"/>
    <property type="molecule type" value="Genomic_DNA"/>
</dbReference>
<dbReference type="Pfam" id="PF00196">
    <property type="entry name" value="GerE"/>
    <property type="match status" value="1"/>
</dbReference>
<dbReference type="STRING" id="378806.STAUR_4943"/>
<dbReference type="InterPro" id="IPR036388">
    <property type="entry name" value="WH-like_DNA-bd_sf"/>
</dbReference>
<dbReference type="PANTHER" id="PTHR43214:SF44">
    <property type="entry name" value="TWO-COMPONENT RESPONSE REGULATOR"/>
    <property type="match status" value="1"/>
</dbReference>
<dbReference type="PROSITE" id="PS50043">
    <property type="entry name" value="HTH_LUXR_2"/>
    <property type="match status" value="1"/>
</dbReference>
<dbReference type="SUPFAM" id="SSF46894">
    <property type="entry name" value="C-terminal effector domain of the bipartite response regulators"/>
    <property type="match status" value="1"/>
</dbReference>
<dbReference type="CDD" id="cd06170">
    <property type="entry name" value="LuxR_C_like"/>
    <property type="match status" value="1"/>
</dbReference>
<dbReference type="PANTHER" id="PTHR43214">
    <property type="entry name" value="TWO-COMPONENT RESPONSE REGULATOR"/>
    <property type="match status" value="1"/>
</dbReference>
<dbReference type="eggNOG" id="COG2197">
    <property type="taxonomic scope" value="Bacteria"/>
</dbReference>
<keyword evidence="8" id="KW-1185">Reference proteome</keyword>
<protein>
    <submittedName>
        <fullName evidence="7">DNA-binding protein</fullName>
    </submittedName>
</protein>
<dbReference type="InterPro" id="IPR001789">
    <property type="entry name" value="Sig_transdc_resp-reg_receiver"/>
</dbReference>
<dbReference type="PROSITE" id="PS50110">
    <property type="entry name" value="RESPONSE_REGULATORY"/>
    <property type="match status" value="1"/>
</dbReference>
<evidence type="ECO:0000256" key="3">
    <source>
        <dbReference type="ARBA" id="ARBA00023163"/>
    </source>
</evidence>
<feature type="domain" description="HTH luxR-type" evidence="5">
    <location>
        <begin position="164"/>
        <end position="229"/>
    </location>
</feature>
<dbReference type="GO" id="GO:0000160">
    <property type="term" value="P:phosphorelay signal transduction system"/>
    <property type="evidence" value="ECO:0007669"/>
    <property type="project" value="InterPro"/>
</dbReference>
<organism evidence="7 8">
    <name type="scientific">Stigmatella aurantiaca (strain DW4/3-1)</name>
    <dbReference type="NCBI Taxonomy" id="378806"/>
    <lineage>
        <taxon>Bacteria</taxon>
        <taxon>Pseudomonadati</taxon>
        <taxon>Myxococcota</taxon>
        <taxon>Myxococcia</taxon>
        <taxon>Myxococcales</taxon>
        <taxon>Cystobacterineae</taxon>
        <taxon>Archangiaceae</taxon>
        <taxon>Stigmatella</taxon>
    </lineage>
</organism>
<proteinExistence type="predicted"/>
<gene>
    <name evidence="7" type="primary">fruA</name>
    <name evidence="7" type="ordered locus">STAUR_4943</name>
</gene>
<keyword evidence="3" id="KW-0804">Transcription</keyword>
<sequence>MAAGGLSMAQNQLSVRISVLEGPWSAWQGLADGLRSEGLNVMSVTRDVRTLLDSLGTDPPQVTILDVEPDHEATVGCSVTEGLNLLREARKRRLEVRMLMLSAVSAPDIISQCFDEGASGYLFRAGLGVGAVATAIHGLIRGERLFPVQLLRNDFEHPPVATQPASVLNALTQREREVLGYVAGGADNLKIAAHLQIAERTVKSHVTQLYRKLGAENRTQLALRACHLGVRPPPDL</sequence>
<dbReference type="GO" id="GO:0006355">
    <property type="term" value="P:regulation of DNA-templated transcription"/>
    <property type="evidence" value="ECO:0007669"/>
    <property type="project" value="InterPro"/>
</dbReference>
<keyword evidence="1" id="KW-0805">Transcription regulation</keyword>
<dbReference type="HOGENOM" id="CLU_000445_90_8_7"/>
<evidence type="ECO:0000313" key="7">
    <source>
        <dbReference type="EMBL" id="ADO72721.1"/>
    </source>
</evidence>
<evidence type="ECO:0000313" key="8">
    <source>
        <dbReference type="Proteomes" id="UP000001351"/>
    </source>
</evidence>
<evidence type="ECO:0000256" key="1">
    <source>
        <dbReference type="ARBA" id="ARBA00023015"/>
    </source>
</evidence>
<dbReference type="GO" id="GO:0003677">
    <property type="term" value="F:DNA binding"/>
    <property type="evidence" value="ECO:0007669"/>
    <property type="project" value="UniProtKB-KW"/>
</dbReference>
<feature type="domain" description="Response regulatory" evidence="6">
    <location>
        <begin position="16"/>
        <end position="139"/>
    </location>
</feature>
<dbReference type="KEGG" id="sur:STAUR_4943"/>
<keyword evidence="2 7" id="KW-0238">DNA-binding</keyword>
<dbReference type="AlphaFoldDB" id="E3FFG4"/>
<evidence type="ECO:0000259" key="6">
    <source>
        <dbReference type="PROSITE" id="PS50110"/>
    </source>
</evidence>
<dbReference type="InterPro" id="IPR011006">
    <property type="entry name" value="CheY-like_superfamily"/>
</dbReference>
<evidence type="ECO:0000256" key="4">
    <source>
        <dbReference type="PROSITE-ProRule" id="PRU00169"/>
    </source>
</evidence>
<dbReference type="InterPro" id="IPR039420">
    <property type="entry name" value="WalR-like"/>
</dbReference>
<dbReference type="Gene3D" id="1.10.10.10">
    <property type="entry name" value="Winged helix-like DNA-binding domain superfamily/Winged helix DNA-binding domain"/>
    <property type="match status" value="1"/>
</dbReference>
<feature type="modified residue" description="4-aspartylphosphate" evidence="4">
    <location>
        <position position="66"/>
    </location>
</feature>
<dbReference type="InterPro" id="IPR016032">
    <property type="entry name" value="Sig_transdc_resp-reg_C-effctor"/>
</dbReference>
<dbReference type="FunFam" id="1.10.10.10:FF:000153">
    <property type="entry name" value="LuxR family transcriptional regulator"/>
    <property type="match status" value="1"/>
</dbReference>
<dbReference type="PRINTS" id="PR00038">
    <property type="entry name" value="HTHLUXR"/>
</dbReference>
<dbReference type="Gene3D" id="3.40.50.2300">
    <property type="match status" value="1"/>
</dbReference>
<reference evidence="7 8" key="1">
    <citation type="journal article" date="2011" name="Mol. Biol. Evol.">
        <title>Comparative genomic analysis of fruiting body formation in Myxococcales.</title>
        <authorList>
            <person name="Huntley S."/>
            <person name="Hamann N."/>
            <person name="Wegener-Feldbrugge S."/>
            <person name="Treuner-Lange A."/>
            <person name="Kube M."/>
            <person name="Reinhardt R."/>
            <person name="Klages S."/>
            <person name="Muller R."/>
            <person name="Ronning C.M."/>
            <person name="Nierman W.C."/>
            <person name="Sogaard-Andersen L."/>
        </authorList>
    </citation>
    <scope>NUCLEOTIDE SEQUENCE [LARGE SCALE GENOMIC DNA]</scope>
    <source>
        <strain evidence="7 8">DW4/3-1</strain>
    </source>
</reference>
<keyword evidence="4" id="KW-0597">Phosphoprotein</keyword>
<dbReference type="SUPFAM" id="SSF52172">
    <property type="entry name" value="CheY-like"/>
    <property type="match status" value="1"/>
</dbReference>
<evidence type="ECO:0000256" key="2">
    <source>
        <dbReference type="ARBA" id="ARBA00023125"/>
    </source>
</evidence>